<accession>A0ABN6RMT4</accession>
<keyword evidence="1" id="KW-0614">Plasmid</keyword>
<proteinExistence type="predicted"/>
<dbReference type="EMBL" id="AP026562">
    <property type="protein sequence ID" value="BDP43989.1"/>
    <property type="molecule type" value="Genomic_DNA"/>
</dbReference>
<evidence type="ECO:0000313" key="1">
    <source>
        <dbReference type="EMBL" id="BDP43989.1"/>
    </source>
</evidence>
<evidence type="ECO:0008006" key="3">
    <source>
        <dbReference type="Google" id="ProtNLM"/>
    </source>
</evidence>
<organism evidence="1 2">
    <name type="scientific">Deinococcus aetherius</name>
    <dbReference type="NCBI Taxonomy" id="200252"/>
    <lineage>
        <taxon>Bacteria</taxon>
        <taxon>Thermotogati</taxon>
        <taxon>Deinococcota</taxon>
        <taxon>Deinococci</taxon>
        <taxon>Deinococcales</taxon>
        <taxon>Deinococcaceae</taxon>
        <taxon>Deinococcus</taxon>
    </lineage>
</organism>
<gene>
    <name evidence="1" type="ORF">DAETH_39580</name>
</gene>
<dbReference type="Gene3D" id="2.60.40.1120">
    <property type="entry name" value="Carboxypeptidase-like, regulatory domain"/>
    <property type="match status" value="1"/>
</dbReference>
<evidence type="ECO:0000313" key="2">
    <source>
        <dbReference type="Proteomes" id="UP001064971"/>
    </source>
</evidence>
<name>A0ABN6RMT4_9DEIO</name>
<reference evidence="1" key="1">
    <citation type="submission" date="2022-07" db="EMBL/GenBank/DDBJ databases">
        <title>Complete Genome Sequence of the Radioresistant Bacterium Deinococcus aetherius ST0316, Isolated from the Air Dust collected in Lower Stratosphere above Japan.</title>
        <authorList>
            <person name="Satoh K."/>
            <person name="Hagiwara K."/>
            <person name="Katsumata K."/>
            <person name="Kubo A."/>
            <person name="Yokobori S."/>
            <person name="Yamagishi A."/>
            <person name="Oono Y."/>
            <person name="Narumi I."/>
        </authorList>
    </citation>
    <scope>NUCLEOTIDE SEQUENCE</scope>
    <source>
        <strain evidence="1">ST0316</strain>
        <plasmid evidence="1">pDAETH-2</plasmid>
    </source>
</reference>
<protein>
    <recommendedName>
        <fullName evidence="3">Carboxypeptidase regulatory-like domain-containing protein</fullName>
    </recommendedName>
</protein>
<dbReference type="InterPro" id="IPR008969">
    <property type="entry name" value="CarboxyPept-like_regulatory"/>
</dbReference>
<keyword evidence="2" id="KW-1185">Reference proteome</keyword>
<dbReference type="Proteomes" id="UP001064971">
    <property type="component" value="Plasmid pDAETH-2"/>
</dbReference>
<geneLocation type="plasmid" evidence="1 2">
    <name>pDAETH-2</name>
</geneLocation>
<sequence>MSAALTGAALAAPASTLGGAWKGKLDGFYELDAKFTVQGNSVTGVLRFAKMDFPLRGIWDNAKNLVTFKYTYAKEIHTVKATLRGSTLTGFDISPKGKQTAVSLTRVTTAGAYVMTGTVRDEKGNPIAGVEVFADHTAYYDMNAVGKTDAQGRYTITLAHQPGTWNAGAYLRGEAGGQPFEVRLSPDNDTPFDGSKGAVRDFTYKASTGATGKVYTTVAHSAVELDYETLEFTFTPDGPNAAGSTAPFNRKFVMGSGVPDIPLGRYRVSATQVLNGVRQQLLLSSRLQKNEATSVLAEFTDDSHYGKTLELFLKNP</sequence>
<dbReference type="SUPFAM" id="SSF49464">
    <property type="entry name" value="Carboxypeptidase regulatory domain-like"/>
    <property type="match status" value="1"/>
</dbReference>